<dbReference type="RefSeq" id="WP_130412696.1">
    <property type="nucleotide sequence ID" value="NZ_SGWX01000001.1"/>
</dbReference>
<organism evidence="3 4">
    <name type="scientific">Xylanimonas ulmi</name>
    <dbReference type="NCBI Taxonomy" id="228973"/>
    <lineage>
        <taxon>Bacteria</taxon>
        <taxon>Bacillati</taxon>
        <taxon>Actinomycetota</taxon>
        <taxon>Actinomycetes</taxon>
        <taxon>Micrococcales</taxon>
        <taxon>Promicromonosporaceae</taxon>
        <taxon>Xylanimonas</taxon>
    </lineage>
</organism>
<dbReference type="InterPro" id="IPR004378">
    <property type="entry name" value="F420H2_quin_Rdtase"/>
</dbReference>
<comment type="similarity">
    <text evidence="1">Belongs to the F420H(2)-dependent quinone reductase family.</text>
</comment>
<sequence>MSARSGRPWVPPRWFKRAAWRAHRWLYRVSGGRRGLRSPSGRTSGLLRLRVVGRKSGVERAVILAYFEDGERLVTLAMNGWDDPPPQWWLNLRAHPDAVVDTVDGSVHVRGRAASGEERRRLWAAFDAYDGWGAGIDRFAALRSRETPVVVLERRDG</sequence>
<protein>
    <submittedName>
        <fullName evidence="3">Deazaflavin-dependent oxidoreductase (Nitroreductase family)</fullName>
    </submittedName>
</protein>
<dbReference type="PANTHER" id="PTHR39428:SF1">
    <property type="entry name" value="F420H(2)-DEPENDENT QUINONE REDUCTASE RV1261C"/>
    <property type="match status" value="1"/>
</dbReference>
<gene>
    <name evidence="3" type="ORF">EV386_0897</name>
</gene>
<dbReference type="GO" id="GO:0016491">
    <property type="term" value="F:oxidoreductase activity"/>
    <property type="evidence" value="ECO:0007669"/>
    <property type="project" value="InterPro"/>
</dbReference>
<dbReference type="GO" id="GO:0005886">
    <property type="term" value="C:plasma membrane"/>
    <property type="evidence" value="ECO:0007669"/>
    <property type="project" value="TreeGrafter"/>
</dbReference>
<evidence type="ECO:0000256" key="2">
    <source>
        <dbReference type="ARBA" id="ARBA00049106"/>
    </source>
</evidence>
<reference evidence="3 4" key="1">
    <citation type="submission" date="2019-02" db="EMBL/GenBank/DDBJ databases">
        <title>Sequencing the genomes of 1000 actinobacteria strains.</title>
        <authorList>
            <person name="Klenk H.-P."/>
        </authorList>
    </citation>
    <scope>NUCLEOTIDE SEQUENCE [LARGE SCALE GENOMIC DNA]</scope>
    <source>
        <strain evidence="3 4">DSM 16932</strain>
    </source>
</reference>
<evidence type="ECO:0000313" key="4">
    <source>
        <dbReference type="Proteomes" id="UP000293852"/>
    </source>
</evidence>
<dbReference type="EMBL" id="SGWX01000001">
    <property type="protein sequence ID" value="RZS60628.1"/>
    <property type="molecule type" value="Genomic_DNA"/>
</dbReference>
<dbReference type="NCBIfam" id="TIGR00026">
    <property type="entry name" value="hi_GC_TIGR00026"/>
    <property type="match status" value="1"/>
</dbReference>
<keyword evidence="4" id="KW-1185">Reference proteome</keyword>
<evidence type="ECO:0000256" key="1">
    <source>
        <dbReference type="ARBA" id="ARBA00008710"/>
    </source>
</evidence>
<accession>A0A4Q7M2F4</accession>
<dbReference type="PANTHER" id="PTHR39428">
    <property type="entry name" value="F420H(2)-DEPENDENT QUINONE REDUCTASE RV1261C"/>
    <property type="match status" value="1"/>
</dbReference>
<dbReference type="AlphaFoldDB" id="A0A4Q7M2F4"/>
<evidence type="ECO:0000313" key="3">
    <source>
        <dbReference type="EMBL" id="RZS60628.1"/>
    </source>
</evidence>
<dbReference type="GO" id="GO:0070967">
    <property type="term" value="F:coenzyme F420 binding"/>
    <property type="evidence" value="ECO:0007669"/>
    <property type="project" value="TreeGrafter"/>
</dbReference>
<dbReference type="Proteomes" id="UP000293852">
    <property type="component" value="Unassembled WGS sequence"/>
</dbReference>
<dbReference type="OrthoDB" id="8225825at2"/>
<dbReference type="Pfam" id="PF04075">
    <property type="entry name" value="F420H2_quin_red"/>
    <property type="match status" value="1"/>
</dbReference>
<proteinExistence type="inferred from homology"/>
<dbReference type="Gene3D" id="2.30.110.10">
    <property type="entry name" value="Electron Transport, Fmn-binding Protein, Chain A"/>
    <property type="match status" value="1"/>
</dbReference>
<comment type="caution">
    <text evidence="3">The sequence shown here is derived from an EMBL/GenBank/DDBJ whole genome shotgun (WGS) entry which is preliminary data.</text>
</comment>
<dbReference type="InterPro" id="IPR012349">
    <property type="entry name" value="Split_barrel_FMN-bd"/>
</dbReference>
<name>A0A4Q7M2F4_9MICO</name>
<comment type="catalytic activity">
    <reaction evidence="2">
        <text>oxidized coenzyme F420-(gamma-L-Glu)(n) + a quinol + H(+) = reduced coenzyme F420-(gamma-L-Glu)(n) + a quinone</text>
        <dbReference type="Rhea" id="RHEA:39663"/>
        <dbReference type="Rhea" id="RHEA-COMP:12939"/>
        <dbReference type="Rhea" id="RHEA-COMP:14378"/>
        <dbReference type="ChEBI" id="CHEBI:15378"/>
        <dbReference type="ChEBI" id="CHEBI:24646"/>
        <dbReference type="ChEBI" id="CHEBI:132124"/>
        <dbReference type="ChEBI" id="CHEBI:133980"/>
        <dbReference type="ChEBI" id="CHEBI:139511"/>
    </reaction>
</comment>